<protein>
    <submittedName>
        <fullName evidence="6">Cytochrome C oxidase, cbb3-type, subunit III</fullName>
    </submittedName>
</protein>
<dbReference type="PANTHER" id="PTHR33546">
    <property type="entry name" value="LARGE, MULTIFUNCTIONAL SECRETED PROTEIN-RELATED"/>
    <property type="match status" value="1"/>
</dbReference>
<dbReference type="InterPro" id="IPR011042">
    <property type="entry name" value="6-blade_b-propeller_TolB-like"/>
</dbReference>
<organism evidence="6 7">
    <name type="scientific">Algibacter pectinivorans</name>
    <dbReference type="NCBI Taxonomy" id="870482"/>
    <lineage>
        <taxon>Bacteria</taxon>
        <taxon>Pseudomonadati</taxon>
        <taxon>Bacteroidota</taxon>
        <taxon>Flavobacteriia</taxon>
        <taxon>Flavobacteriales</taxon>
        <taxon>Flavobacteriaceae</taxon>
        <taxon>Algibacter</taxon>
    </lineage>
</organism>
<evidence type="ECO:0000256" key="4">
    <source>
        <dbReference type="PROSITE-ProRule" id="PRU00433"/>
    </source>
</evidence>
<evidence type="ECO:0000259" key="5">
    <source>
        <dbReference type="PROSITE" id="PS51007"/>
    </source>
</evidence>
<dbReference type="STRING" id="870482.SAMN04487987_10932"/>
<feature type="domain" description="Cytochrome c" evidence="5">
    <location>
        <begin position="636"/>
        <end position="730"/>
    </location>
</feature>
<evidence type="ECO:0000313" key="6">
    <source>
        <dbReference type="EMBL" id="SFD30773.1"/>
    </source>
</evidence>
<evidence type="ECO:0000256" key="2">
    <source>
        <dbReference type="ARBA" id="ARBA00022723"/>
    </source>
</evidence>
<dbReference type="SUPFAM" id="SSF50952">
    <property type="entry name" value="Soluble quinoprotein glucose dehydrogenase"/>
    <property type="match status" value="1"/>
</dbReference>
<dbReference type="GO" id="GO:0020037">
    <property type="term" value="F:heme binding"/>
    <property type="evidence" value="ECO:0007669"/>
    <property type="project" value="InterPro"/>
</dbReference>
<keyword evidence="3 4" id="KW-0408">Iron</keyword>
<dbReference type="InterPro" id="IPR009056">
    <property type="entry name" value="Cyt_c-like_dom"/>
</dbReference>
<dbReference type="SUPFAM" id="SSF48371">
    <property type="entry name" value="ARM repeat"/>
    <property type="match status" value="1"/>
</dbReference>
<dbReference type="Gene3D" id="2.120.10.30">
    <property type="entry name" value="TolB, C-terminal domain"/>
    <property type="match status" value="1"/>
</dbReference>
<keyword evidence="2 4" id="KW-0479">Metal-binding</keyword>
<dbReference type="PROSITE" id="PS51007">
    <property type="entry name" value="CYTC"/>
    <property type="match status" value="1"/>
</dbReference>
<name>A0A1I1RGP7_9FLAO</name>
<dbReference type="AlphaFoldDB" id="A0A1I1RGP7"/>
<accession>A0A1I1RGP7</accession>
<dbReference type="InterPro" id="IPR055557">
    <property type="entry name" value="DUF7133"/>
</dbReference>
<evidence type="ECO:0000256" key="3">
    <source>
        <dbReference type="ARBA" id="ARBA00023004"/>
    </source>
</evidence>
<dbReference type="Gene3D" id="1.25.10.10">
    <property type="entry name" value="Leucine-rich Repeat Variant"/>
    <property type="match status" value="1"/>
</dbReference>
<dbReference type="InterPro" id="IPR036909">
    <property type="entry name" value="Cyt_c-like_dom_sf"/>
</dbReference>
<dbReference type="PANTHER" id="PTHR33546:SF1">
    <property type="entry name" value="LARGE, MULTIFUNCTIONAL SECRETED PROTEIN"/>
    <property type="match status" value="1"/>
</dbReference>
<dbReference type="InterPro" id="IPR011041">
    <property type="entry name" value="Quinoprot_gluc/sorb_DH_b-prop"/>
</dbReference>
<reference evidence="7" key="1">
    <citation type="submission" date="2016-10" db="EMBL/GenBank/DDBJ databases">
        <authorList>
            <person name="Varghese N."/>
            <person name="Submissions S."/>
        </authorList>
    </citation>
    <scope>NUCLEOTIDE SEQUENCE [LARGE SCALE GENOMIC DNA]</scope>
    <source>
        <strain evidence="7">DSM 25730</strain>
    </source>
</reference>
<dbReference type="Pfam" id="PF23500">
    <property type="entry name" value="DUF7133"/>
    <property type="match status" value="1"/>
</dbReference>
<dbReference type="InterPro" id="IPR016024">
    <property type="entry name" value="ARM-type_fold"/>
</dbReference>
<dbReference type="InterPro" id="IPR011989">
    <property type="entry name" value="ARM-like"/>
</dbReference>
<dbReference type="GO" id="GO:0046872">
    <property type="term" value="F:metal ion binding"/>
    <property type="evidence" value="ECO:0007669"/>
    <property type="project" value="UniProtKB-KW"/>
</dbReference>
<keyword evidence="7" id="KW-1185">Reference proteome</keyword>
<dbReference type="Pfam" id="PF00034">
    <property type="entry name" value="Cytochrom_C"/>
    <property type="match status" value="1"/>
</dbReference>
<dbReference type="Gene3D" id="1.10.760.10">
    <property type="entry name" value="Cytochrome c-like domain"/>
    <property type="match status" value="1"/>
</dbReference>
<proteinExistence type="predicted"/>
<dbReference type="GO" id="GO:0009055">
    <property type="term" value="F:electron transfer activity"/>
    <property type="evidence" value="ECO:0007669"/>
    <property type="project" value="InterPro"/>
</dbReference>
<keyword evidence="1 4" id="KW-0349">Heme</keyword>
<dbReference type="RefSeq" id="WP_092852816.1">
    <property type="nucleotide sequence ID" value="NZ_FOMI01000009.1"/>
</dbReference>
<sequence>MENNSNFLTYFNKTSKAFNLEYLFLFTLLLSITACTSKNYEEPKIALDTYHIEKGFTLQVAASEPFIEAPVTMDFDNTGRMWVVEMKGYMQNLAGSGDHMPNGTITILEDLDQDGVADHSKIFMDSLVLPRAIAHVYGGLLYAEPPNLWFVDIENDKPVNKVLVDSLYSDGGNVEHQPNGLMMHLDNWIYNAKSNFRYRLKNNQWIKAPTTFRGQWGITKDNFGRLYYNTNSRQLLGDYVLPNTVVKNQFYKPKSLLNKILTPNQRVYPLHPTAVNRGYQKGVLDADSLLINVTSACGPLIYRGDKFPADYLENAFICAPEANIVKRNVLNVEADKVSAEQAIPNKEFIASTDEGFRPVNLFNGPDGNMYVVDMHRGIIQDKAFLTPYLQKLYAKKQLDTIIGMGRILKVTHTSSKQEAFINVEEQSVSKLVALLKHKNGWIRDRAQQVLIQKKEPKSISLLKKILNNETSSAESKLHALYTLDGINALSYEVLEQVLYIEQSANVISHAILLMEQFASQDRAMSIAKIVNHLALKNNPTIDLYVLSALGDWMAFSKDQLFPLVQELSLKYKDQLTYQEALISSLRGHEESYKVFLGETLETPEQSTIAQVLNNTISNKAKNKRNIIFTAKKPQADNRIAGYNIFRNLCATCHGVEGEGIESLAPPLQNSEYVTESSERLALVILHGLSGPIHVNGDLYDLNIAMPGLANNPEFTDEDIQSIIEYLRNAFPGKTKNISIDKIRSLREQKPIDGLGFTEEELLKVK</sequence>
<dbReference type="EMBL" id="FOMI01000009">
    <property type="protein sequence ID" value="SFD30773.1"/>
    <property type="molecule type" value="Genomic_DNA"/>
</dbReference>
<dbReference type="Proteomes" id="UP000199439">
    <property type="component" value="Unassembled WGS sequence"/>
</dbReference>
<dbReference type="OrthoDB" id="9808161at2"/>
<gene>
    <name evidence="6" type="ORF">SAMN04487987_10932</name>
</gene>
<evidence type="ECO:0000256" key="1">
    <source>
        <dbReference type="ARBA" id="ARBA00022617"/>
    </source>
</evidence>
<dbReference type="SUPFAM" id="SSF46626">
    <property type="entry name" value="Cytochrome c"/>
    <property type="match status" value="1"/>
</dbReference>
<evidence type="ECO:0000313" key="7">
    <source>
        <dbReference type="Proteomes" id="UP000199439"/>
    </source>
</evidence>